<dbReference type="PANTHER" id="PTHR45712:SF22">
    <property type="entry name" value="INSULIN-LIKE GROWTH FACTOR-BINDING PROTEIN COMPLEX ACID LABILE SUBUNIT"/>
    <property type="match status" value="1"/>
</dbReference>
<comment type="caution">
    <text evidence="3">The sequence shown here is derived from an EMBL/GenBank/DDBJ whole genome shotgun (WGS) entry which is preliminary data.</text>
</comment>
<dbReference type="InterPro" id="IPR001611">
    <property type="entry name" value="Leu-rich_rpt"/>
</dbReference>
<protein>
    <submittedName>
        <fullName evidence="3">Uncharacterized protein</fullName>
    </submittedName>
</protein>
<sequence length="639" mass="74589">MDNLGVEETIVSNLKLTKFILNLTNFKNLETITFKSNQIENLEIYLGYKPKNLKIVWNEIRNFKLKNCQNNLDYLDLIGNDLNFQLPTIPNLITLHLDNNNFNSIQKDLFSRNLPILKNLYLTTNNLSYIEIDSFINFKNLEYLKLSDNLLDESLQLNDLNILHLSLDRNRFKSFSSSINLNGTLNLKYLDLSHNFIEIVNINLKYLELLEIDNNPIKIIDELISKKVILSRIYFNFDLSKFYLSQIIDLSNNNLNLISIEELSKLSNLIELNLANNKIEILEFPILINLQILIVSFNKLKFIKLNTFSKLFNLSELYLTGNLIKFIETNSFIHNKKLKILYLDSNYLSFIPDVSSKILNLNYQNGNLVYLDKQAFENKNLNEILLSYNNITSYNPHVFCSNGLKDTKISIDNLKFINKCVLKQLAFKNISFNLLENQSTDCNLFKMANKYNVSFGILGDVKCSNNFNDDCDQEYNLKFDCKYNLSMFERDSIEIYALNSSRIESNLICVESDYFIVYCSLFSSKNGTYQGLIYSYKFVMTDKKSNFQLKKISDNSIFVYHIISQTILLIFNLGEHYSIIIKSTRYFLNRLIVIGDIICYDLKDKQDLLNNIGLYALRLENEIKNGNYRFDQIIGDLKK</sequence>
<name>A0A814M1D0_9BILA</name>
<feature type="non-terminal residue" evidence="3">
    <location>
        <position position="639"/>
    </location>
</feature>
<dbReference type="SUPFAM" id="SSF52047">
    <property type="entry name" value="RNI-like"/>
    <property type="match status" value="1"/>
</dbReference>
<dbReference type="OrthoDB" id="676979at2759"/>
<evidence type="ECO:0000256" key="2">
    <source>
        <dbReference type="ARBA" id="ARBA00022737"/>
    </source>
</evidence>
<organism evidence="3 4">
    <name type="scientific">Brachionus calyciflorus</name>
    <dbReference type="NCBI Taxonomy" id="104777"/>
    <lineage>
        <taxon>Eukaryota</taxon>
        <taxon>Metazoa</taxon>
        <taxon>Spiralia</taxon>
        <taxon>Gnathifera</taxon>
        <taxon>Rotifera</taxon>
        <taxon>Eurotatoria</taxon>
        <taxon>Monogononta</taxon>
        <taxon>Pseudotrocha</taxon>
        <taxon>Ploima</taxon>
        <taxon>Brachionidae</taxon>
        <taxon>Brachionus</taxon>
    </lineage>
</organism>
<reference evidence="3" key="1">
    <citation type="submission" date="2021-02" db="EMBL/GenBank/DDBJ databases">
        <authorList>
            <person name="Nowell W R."/>
        </authorList>
    </citation>
    <scope>NUCLEOTIDE SEQUENCE</scope>
    <source>
        <strain evidence="3">Ploen Becks lab</strain>
    </source>
</reference>
<dbReference type="PANTHER" id="PTHR45712">
    <property type="entry name" value="AGAP008170-PA"/>
    <property type="match status" value="1"/>
</dbReference>
<evidence type="ECO:0000313" key="3">
    <source>
        <dbReference type="EMBL" id="CAF1073226.1"/>
    </source>
</evidence>
<gene>
    <name evidence="3" type="ORF">OXX778_LOCUS19833</name>
</gene>
<dbReference type="SUPFAM" id="SSF52058">
    <property type="entry name" value="L domain-like"/>
    <property type="match status" value="1"/>
</dbReference>
<keyword evidence="2" id="KW-0677">Repeat</keyword>
<dbReference type="Proteomes" id="UP000663879">
    <property type="component" value="Unassembled WGS sequence"/>
</dbReference>
<keyword evidence="4" id="KW-1185">Reference proteome</keyword>
<dbReference type="Pfam" id="PF13855">
    <property type="entry name" value="LRR_8"/>
    <property type="match status" value="2"/>
</dbReference>
<dbReference type="SMART" id="SM00369">
    <property type="entry name" value="LRR_TYP"/>
    <property type="match status" value="9"/>
</dbReference>
<dbReference type="InterPro" id="IPR032675">
    <property type="entry name" value="LRR_dom_sf"/>
</dbReference>
<evidence type="ECO:0000256" key="1">
    <source>
        <dbReference type="ARBA" id="ARBA00022614"/>
    </source>
</evidence>
<accession>A0A814M1D0</accession>
<keyword evidence="1" id="KW-0433">Leucine-rich repeat</keyword>
<dbReference type="AlphaFoldDB" id="A0A814M1D0"/>
<evidence type="ECO:0000313" key="4">
    <source>
        <dbReference type="Proteomes" id="UP000663879"/>
    </source>
</evidence>
<dbReference type="InterPro" id="IPR050333">
    <property type="entry name" value="SLRP"/>
</dbReference>
<dbReference type="InterPro" id="IPR003591">
    <property type="entry name" value="Leu-rich_rpt_typical-subtyp"/>
</dbReference>
<dbReference type="EMBL" id="CAJNOC010006232">
    <property type="protein sequence ID" value="CAF1073226.1"/>
    <property type="molecule type" value="Genomic_DNA"/>
</dbReference>
<proteinExistence type="predicted"/>
<dbReference type="Gene3D" id="3.80.10.10">
    <property type="entry name" value="Ribonuclease Inhibitor"/>
    <property type="match status" value="2"/>
</dbReference>
<dbReference type="PROSITE" id="PS51450">
    <property type="entry name" value="LRR"/>
    <property type="match status" value="2"/>
</dbReference>